<reference evidence="3" key="1">
    <citation type="submission" date="2025-08" db="UniProtKB">
        <authorList>
            <consortium name="Ensembl"/>
        </authorList>
    </citation>
    <scope>IDENTIFICATION</scope>
</reference>
<dbReference type="Ensembl" id="ENSPMAT00000007847.1">
    <property type="protein sequence ID" value="ENSPMAP00000007812.1"/>
    <property type="gene ID" value="ENSPMAG00000007081.1"/>
</dbReference>
<accession>S4RRH6</accession>
<dbReference type="Gene3D" id="3.40.50.300">
    <property type="entry name" value="P-loop containing nucleotide triphosphate hydrolases"/>
    <property type="match status" value="1"/>
</dbReference>
<dbReference type="PROSITE" id="PS51886">
    <property type="entry name" value="TLDC"/>
    <property type="match status" value="1"/>
</dbReference>
<name>S4RRH6_PETMA</name>
<dbReference type="CDD" id="cd00882">
    <property type="entry name" value="Ras_like_GTPase"/>
    <property type="match status" value="1"/>
</dbReference>
<dbReference type="STRING" id="7757.ENSPMAP00000007812"/>
<proteinExistence type="inferred from homology"/>
<protein>
    <recommendedName>
        <fullName evidence="2">TLDc domain-containing protein</fullName>
    </recommendedName>
</protein>
<evidence type="ECO:0000313" key="3">
    <source>
        <dbReference type="Ensembl" id="ENSPMAP00000007812.1"/>
    </source>
</evidence>
<comment type="similarity">
    <text evidence="1">Belongs to the IFI44 family.</text>
</comment>
<evidence type="ECO:0000259" key="2">
    <source>
        <dbReference type="PROSITE" id="PS51886"/>
    </source>
</evidence>
<dbReference type="AlphaFoldDB" id="S4RRH6"/>
<dbReference type="GeneTree" id="ENSGT00940000163581"/>
<dbReference type="SUPFAM" id="SSF52540">
    <property type="entry name" value="P-loop containing nucleoside triphosphate hydrolases"/>
    <property type="match status" value="1"/>
</dbReference>
<feature type="domain" description="TLDc" evidence="2">
    <location>
        <begin position="1"/>
        <end position="148"/>
    </location>
</feature>
<dbReference type="OMA" id="WNPEKRT"/>
<reference evidence="3" key="2">
    <citation type="submission" date="2025-09" db="UniProtKB">
        <authorList>
            <consortium name="Ensembl"/>
        </authorList>
    </citation>
    <scope>IDENTIFICATION</scope>
</reference>
<evidence type="ECO:0000256" key="1">
    <source>
        <dbReference type="ARBA" id="ARBA00009243"/>
    </source>
</evidence>
<sequence length="430" mass="47519">GDVDCTWLYQGSVDGFTASAFHTKCNGQGPTVTVAYNSKGFIFGGYCSQSLTSRGSYIDDKLACLFRLEEPNNSATFVAKIKSSSSAFYDASSYGPTFGGGHDMHFLPTDGSNKLTFTANIGTSYDATNENILGNDNTLQELEVYILEEMKLLPDPWRSVEWTIETREHLLKDIRGYVPVDCETHPRILLLGHVGSGKSSFVNSIDAVFSGHVSSRAIAGTREKESSFTTVFRSYKLRKNNGRKFFPIHLCDTMGIDKDLGDGINPEDIVSVLQGNVPDYYQFNPLAPIKPSHPVYVKDPALSARTHCLVLVVDACKMSPMPEGLLGKLQDARNKAYNLGIPHLVLLTKVDEACPLVESDINNIYLSWFIKEQKVYEIATRLGMPVSSVLPVKNYAVQVQPDASSDLLLIMALHQMLRFADDYLLDQVLS</sequence>
<dbReference type="PANTHER" id="PTHR14241">
    <property type="entry name" value="INTERFERON-INDUCED PROTEIN 44"/>
    <property type="match status" value="1"/>
</dbReference>
<organism evidence="3">
    <name type="scientific">Petromyzon marinus</name>
    <name type="common">Sea lamprey</name>
    <dbReference type="NCBI Taxonomy" id="7757"/>
    <lineage>
        <taxon>Eukaryota</taxon>
        <taxon>Metazoa</taxon>
        <taxon>Chordata</taxon>
        <taxon>Craniata</taxon>
        <taxon>Vertebrata</taxon>
        <taxon>Cyclostomata</taxon>
        <taxon>Hyperoartia</taxon>
        <taxon>Petromyzontiformes</taxon>
        <taxon>Petromyzontidae</taxon>
        <taxon>Petromyzon</taxon>
    </lineage>
</organism>
<dbReference type="InterPro" id="IPR006571">
    <property type="entry name" value="TLDc_dom"/>
</dbReference>
<dbReference type="PANTHER" id="PTHR14241:SF32">
    <property type="entry name" value="VWFA DOMAIN-CONTAINING PROTEIN-RELATED"/>
    <property type="match status" value="1"/>
</dbReference>
<dbReference type="Pfam" id="PF07534">
    <property type="entry name" value="TLD"/>
    <property type="match status" value="1"/>
</dbReference>
<dbReference type="GO" id="GO:0006955">
    <property type="term" value="P:immune response"/>
    <property type="evidence" value="ECO:0007669"/>
    <property type="project" value="TreeGrafter"/>
</dbReference>
<dbReference type="HOGENOM" id="CLU_049888_3_1_1"/>
<dbReference type="InterPro" id="IPR027417">
    <property type="entry name" value="P-loop_NTPase"/>
</dbReference>